<protein>
    <submittedName>
        <fullName evidence="2">Uncharacterized protein</fullName>
    </submittedName>
</protein>
<feature type="signal peptide" evidence="1">
    <location>
        <begin position="1"/>
        <end position="25"/>
    </location>
</feature>
<reference evidence="2 3" key="1">
    <citation type="submission" date="2019-10" db="EMBL/GenBank/DDBJ databases">
        <authorList>
            <person name="Palmer J.M."/>
        </authorList>
    </citation>
    <scope>NUCLEOTIDE SEQUENCE [LARGE SCALE GENOMIC DNA]</scope>
    <source>
        <strain evidence="2 3">TWF694</strain>
    </source>
</reference>
<sequence>MQILRNIGLLYSILAISFFGNLSTCKPITTQDITLNKRGTTIASDDKQPGGAVDQGTNNLSHGGNVCEMGLYQDLDFGNSQHSWQGYPLGPSFDSWQKYSGLCISMNDLWAPLAQVVNSYIVTGWCDCTFFSDFSCQNNIFSVYNRQDSDLPKDGPNANQIASYQCTFTNHLERFSYGEIWLSNDGDRSVYLSDGVPNDAPQQITTGIHQSDLIGTDRNGVTSCNVINTPFFLVQYKVIGVTCEVFKSNDCNGNSLLLTLGNAGYTEEDAYVYPSNQPLARIGSYRCWAPFGIKWNLLPGQDVNA</sequence>
<proteinExistence type="predicted"/>
<dbReference type="Proteomes" id="UP001365542">
    <property type="component" value="Unassembled WGS sequence"/>
</dbReference>
<organism evidence="2 3">
    <name type="scientific">Orbilia ellipsospora</name>
    <dbReference type="NCBI Taxonomy" id="2528407"/>
    <lineage>
        <taxon>Eukaryota</taxon>
        <taxon>Fungi</taxon>
        <taxon>Dikarya</taxon>
        <taxon>Ascomycota</taxon>
        <taxon>Pezizomycotina</taxon>
        <taxon>Orbiliomycetes</taxon>
        <taxon>Orbiliales</taxon>
        <taxon>Orbiliaceae</taxon>
        <taxon>Orbilia</taxon>
    </lineage>
</organism>
<evidence type="ECO:0000313" key="3">
    <source>
        <dbReference type="Proteomes" id="UP001365542"/>
    </source>
</evidence>
<evidence type="ECO:0000256" key="1">
    <source>
        <dbReference type="SAM" id="SignalP"/>
    </source>
</evidence>
<keyword evidence="1" id="KW-0732">Signal</keyword>
<keyword evidence="3" id="KW-1185">Reference proteome</keyword>
<evidence type="ECO:0000313" key="2">
    <source>
        <dbReference type="EMBL" id="KAK6540902.1"/>
    </source>
</evidence>
<dbReference type="EMBL" id="JAVHJO010000004">
    <property type="protein sequence ID" value="KAK6540902.1"/>
    <property type="molecule type" value="Genomic_DNA"/>
</dbReference>
<gene>
    <name evidence="2" type="ORF">TWF694_008286</name>
</gene>
<accession>A0AAV9XFQ0</accession>
<dbReference type="AlphaFoldDB" id="A0AAV9XFQ0"/>
<comment type="caution">
    <text evidence="2">The sequence shown here is derived from an EMBL/GenBank/DDBJ whole genome shotgun (WGS) entry which is preliminary data.</text>
</comment>
<name>A0AAV9XFQ0_9PEZI</name>
<feature type="chain" id="PRO_5043620253" evidence="1">
    <location>
        <begin position="26"/>
        <end position="305"/>
    </location>
</feature>